<dbReference type="RefSeq" id="WP_090326889.1">
    <property type="nucleotide sequence ID" value="NZ_FNKJ01000003.1"/>
</dbReference>
<dbReference type="AlphaFoldDB" id="A0A1H1IKB7"/>
<dbReference type="OrthoDB" id="735874at2"/>
<proteinExistence type="predicted"/>
<evidence type="ECO:0008006" key="3">
    <source>
        <dbReference type="Google" id="ProtNLM"/>
    </source>
</evidence>
<evidence type="ECO:0000313" key="2">
    <source>
        <dbReference type="Proteomes" id="UP000199570"/>
    </source>
</evidence>
<evidence type="ECO:0000313" key="1">
    <source>
        <dbReference type="EMBL" id="SDR37808.1"/>
    </source>
</evidence>
<reference evidence="2" key="1">
    <citation type="submission" date="2016-10" db="EMBL/GenBank/DDBJ databases">
        <authorList>
            <person name="Varghese N."/>
            <person name="Submissions S."/>
        </authorList>
    </citation>
    <scope>NUCLEOTIDE SEQUENCE [LARGE SCALE GENOMIC DNA]</scope>
    <source>
        <strain evidence="2">BS3775</strain>
    </source>
</reference>
<gene>
    <name evidence="1" type="ORF">SAMN04490195_5501</name>
</gene>
<dbReference type="EMBL" id="FNKJ01000003">
    <property type="protein sequence ID" value="SDR37808.1"/>
    <property type="molecule type" value="Genomic_DNA"/>
</dbReference>
<keyword evidence="2" id="KW-1185">Reference proteome</keyword>
<organism evidence="1 2">
    <name type="scientific">Pseudomonas moorei</name>
    <dbReference type="NCBI Taxonomy" id="395599"/>
    <lineage>
        <taxon>Bacteria</taxon>
        <taxon>Pseudomonadati</taxon>
        <taxon>Pseudomonadota</taxon>
        <taxon>Gammaproteobacteria</taxon>
        <taxon>Pseudomonadales</taxon>
        <taxon>Pseudomonadaceae</taxon>
        <taxon>Pseudomonas</taxon>
    </lineage>
</organism>
<protein>
    <recommendedName>
        <fullName evidence="3">Restriction endonuclease</fullName>
    </recommendedName>
</protein>
<name>A0A1H1IKB7_9PSED</name>
<accession>A0A1H1IKB7</accession>
<sequence>MFKDALEEQGPCLSTKLASYLVEKHGLSSDAARQRISRASDEFQKLKSLPFARGATFVYLKMQYATDEYWENLYEAIFSVDGAYSWALAAVLCREILPVHHFHIACGAPIAQKRHIASAAVLKRMTEAGVLVVTDQPGIGPCVVTRQISISPDLDAISAGVRARLMAESVLLDSIKEWLRNLAFASYNSVLLRGGIEEKLPSVGTFNWDLSAPSYSTALADRGKGELKPGFIACDVLLLDNVSVSAIKPFLHKVKTLQALGNIGRVMFLLVGQRFENDAFAELRSAGVIPATPESLFGKDVAEAFRDLTKTLKNAVQGVVDSGKLDDVITRLSKLEGALGNMRGSFFELLIAELVRKTFPGEVQLNKICSGVDGKAEVDVWAVKDGVSARFIECKGMGPGILVSDEEIDLWLNTRIKRVRHHLQHIKWDKPKPQFELWTSGLLSPEAQQRIEKTRIANSAKFNLIVCGPEDIRQAAKSVGDASLLKTLEHHFIPVIHP</sequence>
<dbReference type="Proteomes" id="UP000199570">
    <property type="component" value="Unassembled WGS sequence"/>
</dbReference>